<dbReference type="Pfam" id="PF04942">
    <property type="entry name" value="CC"/>
    <property type="match status" value="1"/>
</dbReference>
<dbReference type="EMBL" id="CAJFCW020000004">
    <property type="protein sequence ID" value="CAG9111304.1"/>
    <property type="molecule type" value="Genomic_DNA"/>
</dbReference>
<keyword evidence="3" id="KW-1185">Reference proteome</keyword>
<dbReference type="AlphaFoldDB" id="A0A811KTV3"/>
<protein>
    <recommendedName>
        <fullName evidence="1">CC domain-containing protein</fullName>
    </recommendedName>
</protein>
<name>A0A811KTV3_9BILA</name>
<dbReference type="EMBL" id="CAJFDH010000004">
    <property type="protein sequence ID" value="CAD5218677.1"/>
    <property type="molecule type" value="Genomic_DNA"/>
</dbReference>
<evidence type="ECO:0000259" key="1">
    <source>
        <dbReference type="Pfam" id="PF04942"/>
    </source>
</evidence>
<reference evidence="2" key="1">
    <citation type="submission" date="2020-09" db="EMBL/GenBank/DDBJ databases">
        <authorList>
            <person name="Kikuchi T."/>
        </authorList>
    </citation>
    <scope>NUCLEOTIDE SEQUENCE</scope>
    <source>
        <strain evidence="2">SH1</strain>
    </source>
</reference>
<sequence>MTTSLSFSSLFTYTSQTRRWGVRARDDGHSRPLGGGVAATRTYLKPRWPRPPFIRIRFLILKMLKWLTVVFVLLQLVYGQFDKNRAVGPCINGKCPEGHVCHDEECYPNVQNDEPFDNMYDSDVKTRTSIGPCVNDLCPAGYDCIDKRCFKTAKRSASQPIGPCINNLCPTGYTCNQSDYKCY</sequence>
<dbReference type="Proteomes" id="UP000614601">
    <property type="component" value="Unassembled WGS sequence"/>
</dbReference>
<comment type="caution">
    <text evidence="2">The sequence shown here is derived from an EMBL/GenBank/DDBJ whole genome shotgun (WGS) entry which is preliminary data.</text>
</comment>
<dbReference type="Proteomes" id="UP000783686">
    <property type="component" value="Unassembled WGS sequence"/>
</dbReference>
<gene>
    <name evidence="2" type="ORF">BOKJ2_LOCUS7887</name>
</gene>
<dbReference type="InterPro" id="IPR007026">
    <property type="entry name" value="CC_domain"/>
</dbReference>
<evidence type="ECO:0000313" key="3">
    <source>
        <dbReference type="Proteomes" id="UP000614601"/>
    </source>
</evidence>
<evidence type="ECO:0000313" key="2">
    <source>
        <dbReference type="EMBL" id="CAD5218677.1"/>
    </source>
</evidence>
<proteinExistence type="predicted"/>
<organism evidence="2 3">
    <name type="scientific">Bursaphelenchus okinawaensis</name>
    <dbReference type="NCBI Taxonomy" id="465554"/>
    <lineage>
        <taxon>Eukaryota</taxon>
        <taxon>Metazoa</taxon>
        <taxon>Ecdysozoa</taxon>
        <taxon>Nematoda</taxon>
        <taxon>Chromadorea</taxon>
        <taxon>Rhabditida</taxon>
        <taxon>Tylenchina</taxon>
        <taxon>Tylenchomorpha</taxon>
        <taxon>Aphelenchoidea</taxon>
        <taxon>Aphelenchoididae</taxon>
        <taxon>Bursaphelenchus</taxon>
    </lineage>
</organism>
<accession>A0A811KTV3</accession>
<feature type="domain" description="CC" evidence="1">
    <location>
        <begin position="160"/>
        <end position="179"/>
    </location>
</feature>
<dbReference type="OrthoDB" id="5791889at2759"/>